<evidence type="ECO:0000313" key="1">
    <source>
        <dbReference type="EMBL" id="GIX67445.1"/>
    </source>
</evidence>
<keyword evidence="2" id="KW-1185">Reference proteome</keyword>
<gene>
    <name evidence="1" type="ORF">CEXT_420951</name>
</gene>
<dbReference type="EMBL" id="BPLR01001878">
    <property type="protein sequence ID" value="GIX67445.1"/>
    <property type="molecule type" value="Genomic_DNA"/>
</dbReference>
<dbReference type="AlphaFoldDB" id="A0AAV4M6H5"/>
<evidence type="ECO:0000313" key="2">
    <source>
        <dbReference type="Proteomes" id="UP001054945"/>
    </source>
</evidence>
<name>A0AAV4M6H5_CAEEX</name>
<reference evidence="1 2" key="1">
    <citation type="submission" date="2021-06" db="EMBL/GenBank/DDBJ databases">
        <title>Caerostris extrusa draft genome.</title>
        <authorList>
            <person name="Kono N."/>
            <person name="Arakawa K."/>
        </authorList>
    </citation>
    <scope>NUCLEOTIDE SEQUENCE [LARGE SCALE GENOMIC DNA]</scope>
</reference>
<protein>
    <submittedName>
        <fullName evidence="1">Uncharacterized protein</fullName>
    </submittedName>
</protein>
<dbReference type="Proteomes" id="UP001054945">
    <property type="component" value="Unassembled WGS sequence"/>
</dbReference>
<organism evidence="1 2">
    <name type="scientific">Caerostris extrusa</name>
    <name type="common">Bark spider</name>
    <name type="synonym">Caerostris bankana</name>
    <dbReference type="NCBI Taxonomy" id="172846"/>
    <lineage>
        <taxon>Eukaryota</taxon>
        <taxon>Metazoa</taxon>
        <taxon>Ecdysozoa</taxon>
        <taxon>Arthropoda</taxon>
        <taxon>Chelicerata</taxon>
        <taxon>Arachnida</taxon>
        <taxon>Araneae</taxon>
        <taxon>Araneomorphae</taxon>
        <taxon>Entelegynae</taxon>
        <taxon>Araneoidea</taxon>
        <taxon>Araneidae</taxon>
        <taxon>Caerostris</taxon>
    </lineage>
</organism>
<accession>A0AAV4M6H5</accession>
<sequence length="101" mass="11689">MDYYKRSLLSISINSLPLASIYDLTHELKISSRYLPQRLHGAHADQCEPPKKSSAQSMTQIPLQLQINIRPKSLFRVKLYLSMNNTETYYCLVQIHVLLPL</sequence>
<proteinExistence type="predicted"/>
<comment type="caution">
    <text evidence="1">The sequence shown here is derived from an EMBL/GenBank/DDBJ whole genome shotgun (WGS) entry which is preliminary data.</text>
</comment>